<dbReference type="Pfam" id="PF14765">
    <property type="entry name" value="PS-DH"/>
    <property type="match status" value="1"/>
</dbReference>
<dbReference type="PROSITE" id="PS00455">
    <property type="entry name" value="AMP_BINDING"/>
    <property type="match status" value="1"/>
</dbReference>
<evidence type="ECO:0000259" key="15">
    <source>
        <dbReference type="PROSITE" id="PS52019"/>
    </source>
</evidence>
<dbReference type="Gene3D" id="3.40.50.12780">
    <property type="entry name" value="N-terminal domain of ligase-like"/>
    <property type="match status" value="1"/>
</dbReference>
<dbReference type="PROSITE" id="PS52004">
    <property type="entry name" value="KS3_2"/>
    <property type="match status" value="1"/>
</dbReference>
<feature type="domain" description="PKS/mFAS DH" evidence="15">
    <location>
        <begin position="943"/>
        <end position="1260"/>
    </location>
</feature>
<feature type="domain" description="Carrier" evidence="13">
    <location>
        <begin position="2248"/>
        <end position="2329"/>
    </location>
</feature>
<dbReference type="Gene3D" id="3.30.559.10">
    <property type="entry name" value="Chloramphenicol acetyltransferase-like domain"/>
    <property type="match status" value="1"/>
</dbReference>
<dbReference type="SMART" id="SM00827">
    <property type="entry name" value="PKS_AT"/>
    <property type="match status" value="1"/>
</dbReference>
<dbReference type="Gene3D" id="3.30.559.30">
    <property type="entry name" value="Nonribosomal peptide synthetase, condensation domain"/>
    <property type="match status" value="1"/>
</dbReference>
<dbReference type="SMART" id="SM00823">
    <property type="entry name" value="PKS_PP"/>
    <property type="match status" value="1"/>
</dbReference>
<feature type="region of interest" description="C-terminal hotdog fold" evidence="11">
    <location>
        <begin position="1099"/>
        <end position="1260"/>
    </location>
</feature>
<evidence type="ECO:0000256" key="2">
    <source>
        <dbReference type="ARBA" id="ARBA00022553"/>
    </source>
</evidence>
<dbReference type="InterPro" id="IPR020807">
    <property type="entry name" value="PKS_DH"/>
</dbReference>
<protein>
    <submittedName>
        <fullName evidence="16">Uncharacterized protein</fullName>
    </submittedName>
</protein>
<evidence type="ECO:0000256" key="10">
    <source>
        <dbReference type="ARBA" id="ARBA00023315"/>
    </source>
</evidence>
<dbReference type="PANTHER" id="PTHR43775">
    <property type="entry name" value="FATTY ACID SYNTHASE"/>
    <property type="match status" value="1"/>
</dbReference>
<dbReference type="InterPro" id="IPR036291">
    <property type="entry name" value="NAD(P)-bd_dom_sf"/>
</dbReference>
<dbReference type="Pfam" id="PF16197">
    <property type="entry name" value="KAsynt_C_assoc"/>
    <property type="match status" value="1"/>
</dbReference>
<dbReference type="FunFam" id="3.40.47.10:FF:000019">
    <property type="entry name" value="Polyketide synthase type I"/>
    <property type="match status" value="1"/>
</dbReference>
<evidence type="ECO:0000313" key="16">
    <source>
        <dbReference type="EMBL" id="KAE8258747.1"/>
    </source>
</evidence>
<dbReference type="Pfam" id="PF00501">
    <property type="entry name" value="AMP-binding"/>
    <property type="match status" value="1"/>
</dbReference>
<keyword evidence="8" id="KW-0843">Virulence</keyword>
<dbReference type="Pfam" id="PF21089">
    <property type="entry name" value="PKS_DH_N"/>
    <property type="match status" value="1"/>
</dbReference>
<keyword evidence="2" id="KW-0597">Phosphoprotein</keyword>
<evidence type="ECO:0000256" key="7">
    <source>
        <dbReference type="ARBA" id="ARBA00023002"/>
    </source>
</evidence>
<dbReference type="InterPro" id="IPR014043">
    <property type="entry name" value="Acyl_transferase_dom"/>
</dbReference>
<proteinExistence type="inferred from homology"/>
<dbReference type="Pfam" id="PF00107">
    <property type="entry name" value="ADH_zinc_N"/>
    <property type="match status" value="1"/>
</dbReference>
<keyword evidence="3" id="KW-0436">Ligase</keyword>
<dbReference type="GO" id="GO:0016874">
    <property type="term" value="F:ligase activity"/>
    <property type="evidence" value="ECO:0007669"/>
    <property type="project" value="UniProtKB-KW"/>
</dbReference>
<keyword evidence="1" id="KW-0596">Phosphopantetheine</keyword>
<dbReference type="InterPro" id="IPR050091">
    <property type="entry name" value="PKS_NRPS_Biosynth_Enz"/>
</dbReference>
<dbReference type="SUPFAM" id="SSF55048">
    <property type="entry name" value="Probable ACP-binding domain of malonyl-CoA ACP transacylase"/>
    <property type="match status" value="1"/>
</dbReference>
<dbReference type="SUPFAM" id="SSF51735">
    <property type="entry name" value="NAD(P)-binding Rossmann-fold domains"/>
    <property type="match status" value="3"/>
</dbReference>
<dbReference type="Pfam" id="PF07993">
    <property type="entry name" value="NAD_binding_4"/>
    <property type="match status" value="1"/>
</dbReference>
<dbReference type="InterPro" id="IPR011032">
    <property type="entry name" value="GroES-like_sf"/>
</dbReference>
<feature type="domain" description="Ketosynthase family 3 (KS3)" evidence="14">
    <location>
        <begin position="23"/>
        <end position="447"/>
    </location>
</feature>
<dbReference type="InterPro" id="IPR001242">
    <property type="entry name" value="Condensation_dom"/>
</dbReference>
<dbReference type="CDD" id="cd05930">
    <property type="entry name" value="A_NRPS"/>
    <property type="match status" value="1"/>
</dbReference>
<dbReference type="FunFam" id="3.40.366.10:FF:000002">
    <property type="entry name" value="Probable polyketide synthase 2"/>
    <property type="match status" value="1"/>
</dbReference>
<dbReference type="InterPro" id="IPR009081">
    <property type="entry name" value="PP-bd_ACP"/>
</dbReference>
<feature type="active site" description="Proton acceptor; for dehydratase activity" evidence="11">
    <location>
        <position position="975"/>
    </location>
</feature>
<dbReference type="InterPro" id="IPR036736">
    <property type="entry name" value="ACP-like_sf"/>
</dbReference>
<dbReference type="PROSITE" id="PS00059">
    <property type="entry name" value="ADH_ZINC"/>
    <property type="match status" value="1"/>
</dbReference>
<keyword evidence="17" id="KW-1185">Reference proteome</keyword>
<dbReference type="InterPro" id="IPR001227">
    <property type="entry name" value="Ac_transferase_dom_sf"/>
</dbReference>
<dbReference type="GO" id="GO:0016491">
    <property type="term" value="F:oxidoreductase activity"/>
    <property type="evidence" value="ECO:0007669"/>
    <property type="project" value="UniProtKB-KW"/>
</dbReference>
<keyword evidence="9" id="KW-0511">Multifunctional enzyme</keyword>
<dbReference type="InterPro" id="IPR013154">
    <property type="entry name" value="ADH-like_N"/>
</dbReference>
<dbReference type="InterPro" id="IPR045851">
    <property type="entry name" value="AMP-bd_C_sf"/>
</dbReference>
<dbReference type="InterPro" id="IPR014030">
    <property type="entry name" value="Ketoacyl_synth_N"/>
</dbReference>
<dbReference type="Gene3D" id="3.30.300.30">
    <property type="match status" value="1"/>
</dbReference>
<dbReference type="SUPFAM" id="SSF53901">
    <property type="entry name" value="Thiolase-like"/>
    <property type="match status" value="1"/>
</dbReference>
<evidence type="ECO:0000256" key="5">
    <source>
        <dbReference type="ARBA" id="ARBA00022737"/>
    </source>
</evidence>
<dbReference type="SUPFAM" id="SSF47336">
    <property type="entry name" value="ACP-like"/>
    <property type="match status" value="1"/>
</dbReference>
<reference evidence="16" key="2">
    <citation type="journal article" date="2019" name="IMA Fungus">
        <title>Genome sequencing and comparison of five Tilletia species to identify candidate genes for the detection of regulated species infecting wheat.</title>
        <authorList>
            <person name="Nguyen H.D.T."/>
            <person name="Sultana T."/>
            <person name="Kesanakurti P."/>
            <person name="Hambleton S."/>
        </authorList>
    </citation>
    <scope>NUCLEOTIDE SEQUENCE</scope>
    <source>
        <strain evidence="16">DAOMC 236416</strain>
    </source>
</reference>
<evidence type="ECO:0000313" key="17">
    <source>
        <dbReference type="Proteomes" id="UP000077521"/>
    </source>
</evidence>
<keyword evidence="12" id="KW-0479">Metal-binding</keyword>
<dbReference type="PROSITE" id="PS00606">
    <property type="entry name" value="KS3_1"/>
    <property type="match status" value="1"/>
</dbReference>
<dbReference type="Gene3D" id="3.40.50.720">
    <property type="entry name" value="NAD(P)-binding Rossmann-like Domain"/>
    <property type="match status" value="2"/>
</dbReference>
<keyword evidence="7" id="KW-0560">Oxidoreductase</keyword>
<dbReference type="PROSITE" id="PS50075">
    <property type="entry name" value="CARRIER"/>
    <property type="match status" value="1"/>
</dbReference>
<dbReference type="PROSITE" id="PS52019">
    <property type="entry name" value="PKS_MFAS_DH"/>
    <property type="match status" value="1"/>
</dbReference>
<dbReference type="Gene3D" id="1.10.1200.10">
    <property type="entry name" value="ACP-like"/>
    <property type="match status" value="2"/>
</dbReference>
<evidence type="ECO:0000256" key="8">
    <source>
        <dbReference type="ARBA" id="ARBA00023026"/>
    </source>
</evidence>
<dbReference type="GO" id="GO:0006633">
    <property type="term" value="P:fatty acid biosynthetic process"/>
    <property type="evidence" value="ECO:0007669"/>
    <property type="project" value="InterPro"/>
</dbReference>
<dbReference type="InterPro" id="IPR014031">
    <property type="entry name" value="Ketoacyl_synth_C"/>
</dbReference>
<dbReference type="Pfam" id="PF00698">
    <property type="entry name" value="Acyl_transf_1"/>
    <property type="match status" value="1"/>
</dbReference>
<dbReference type="Proteomes" id="UP000077521">
    <property type="component" value="Unassembled WGS sequence"/>
</dbReference>
<dbReference type="SUPFAM" id="SSF50129">
    <property type="entry name" value="GroES-like"/>
    <property type="match status" value="1"/>
</dbReference>
<dbReference type="SUPFAM" id="SSF56801">
    <property type="entry name" value="Acetyl-CoA synthetase-like"/>
    <property type="match status" value="1"/>
</dbReference>
<dbReference type="InterPro" id="IPR042104">
    <property type="entry name" value="PKS_dehydratase_sf"/>
</dbReference>
<evidence type="ECO:0000256" key="6">
    <source>
        <dbReference type="ARBA" id="ARBA00022857"/>
    </source>
</evidence>
<dbReference type="InterPro" id="IPR049900">
    <property type="entry name" value="PKS_mFAS_DH"/>
</dbReference>
<evidence type="ECO:0000256" key="1">
    <source>
        <dbReference type="ARBA" id="ARBA00022450"/>
    </source>
</evidence>
<dbReference type="EMBL" id="LWDF02000058">
    <property type="protein sequence ID" value="KAE8258747.1"/>
    <property type="molecule type" value="Genomic_DNA"/>
</dbReference>
<dbReference type="Pfam" id="PF02801">
    <property type="entry name" value="Ketoacyl-synt_C"/>
    <property type="match status" value="1"/>
</dbReference>
<dbReference type="InterPro" id="IPR049552">
    <property type="entry name" value="PKS_DH_N"/>
</dbReference>
<dbReference type="Gene3D" id="3.90.180.10">
    <property type="entry name" value="Medium-chain alcohol dehydrogenases, catalytic domain"/>
    <property type="match status" value="1"/>
</dbReference>
<keyword evidence="5" id="KW-0677">Repeat</keyword>
<dbReference type="PANTHER" id="PTHR43775:SF29">
    <property type="entry name" value="ASPERFURANONE POLYKETIDE SYNTHASE AFOG-RELATED"/>
    <property type="match status" value="1"/>
</dbReference>
<dbReference type="InterPro" id="IPR057326">
    <property type="entry name" value="KR_dom"/>
</dbReference>
<comment type="cofactor">
    <cofactor evidence="12">
        <name>Zn(2+)</name>
        <dbReference type="ChEBI" id="CHEBI:29105"/>
    </cofactor>
</comment>
<dbReference type="InterPro" id="IPR000873">
    <property type="entry name" value="AMP-dep_synth/lig_dom"/>
</dbReference>
<gene>
    <name evidence="16" type="ORF">A4X13_0g1471</name>
</gene>
<dbReference type="CDD" id="cd05195">
    <property type="entry name" value="enoyl_red"/>
    <property type="match status" value="1"/>
</dbReference>
<dbReference type="Pfam" id="PF08240">
    <property type="entry name" value="ADH_N"/>
    <property type="match status" value="1"/>
</dbReference>
<name>A0A177TGB8_9BASI</name>
<dbReference type="Gene3D" id="3.10.129.110">
    <property type="entry name" value="Polyketide synthase dehydratase"/>
    <property type="match status" value="1"/>
</dbReference>
<dbReference type="InterPro" id="IPR042099">
    <property type="entry name" value="ANL_N_sf"/>
</dbReference>
<dbReference type="Gene3D" id="3.30.70.3290">
    <property type="match status" value="1"/>
</dbReference>
<comment type="caution">
    <text evidence="16">The sequence shown here is derived from an EMBL/GenBank/DDBJ whole genome shotgun (WGS) entry which is preliminary data.</text>
</comment>
<comment type="similarity">
    <text evidence="12">Belongs to the zinc-containing alcohol dehydrogenase family.</text>
</comment>
<evidence type="ECO:0000256" key="9">
    <source>
        <dbReference type="ARBA" id="ARBA00023268"/>
    </source>
</evidence>
<evidence type="ECO:0000256" key="11">
    <source>
        <dbReference type="PROSITE-ProRule" id="PRU01363"/>
    </source>
</evidence>
<dbReference type="InterPro" id="IPR013968">
    <property type="entry name" value="PKS_KR"/>
</dbReference>
<dbReference type="InterPro" id="IPR020841">
    <property type="entry name" value="PKS_Beta-ketoAc_synthase_dom"/>
</dbReference>
<dbReference type="InterPro" id="IPR006162">
    <property type="entry name" value="Ppantetheine_attach_site"/>
</dbReference>
<dbReference type="InterPro" id="IPR020845">
    <property type="entry name" value="AMP-binding_CS"/>
</dbReference>
<dbReference type="InterPro" id="IPR020843">
    <property type="entry name" value="ER"/>
</dbReference>
<reference evidence="16" key="1">
    <citation type="submission" date="2016-04" db="EMBL/GenBank/DDBJ databases">
        <authorList>
            <person name="Nguyen H.D."/>
            <person name="Samba Siva P."/>
            <person name="Cullis J."/>
            <person name="Levesque C.A."/>
            <person name="Hambleton S."/>
        </authorList>
    </citation>
    <scope>NUCLEOTIDE SEQUENCE</scope>
    <source>
        <strain evidence="16">DAOMC 236416</strain>
    </source>
</reference>
<sequence length="3917" mass="424964">MTSLSSNSPSPISVDLDSTNENSNKLAIVGYACRVPGASNPEKLWTNIADKIDVQQKMSGDRYNVDAFFHTEGTNKGTTNARYGYFLPQDLGNFDAGFFGISGKEAEAMDPQQRILLEVVYEALQEAGITRKDVAGSNTSVFEGSFTNDYSVLMHKDLESYAKYAATGTANSILSNRISYTFDMHGPSMTIDTACSSALIGFHLGCESLRNGESEMSIIVGSALHFDPNMYITTTDLGMLSTDGRCRAFDAKGSGYVRGEGVCAIVIKRMQDAIDHGDPIRSIVRASGSNHDGKKAGITMPNSYAQEALIRSTYARAGLDPNDTTYFEAHGTGTKAGDPRETRAIGAVFGTQEREKPLVIGSIKSNIGHLEGASGLAGLIKTVMMLERRQILPNMHFEDPNPEILFDEWKLRVPTSVESWAEGKGPLRASLNSFGFGGSNAHVVLEEPPKKLQSADSKDQGPIPAHPVFLAISGHTEKTAQQNAQRLAEYLDRNPSTLLSDLSVTLATKRDQHKFRNFVVADNHESAIEKLTELSKSSTWITGRDDVLTRIGFVFTGQGAQHFAMGRELIERSPLFRSTLDRFDAVLQSLPDGIRPEWSTVEELLRDKATSRLGKTAFSQPICTAIQLALVDHLAAWDIKPSATVGHSSGEIGAAYGAGILTFEDAAVVAYLRGLHMSDTSEFAGGKAGGMMAVGMTEEDAKTALKEYEGRVCVACINSSSSLTLAGDLDAISELKDDLDTRKVFARQLQVAQAFHSHHMLPLAPAYENALKQYGIKPRPGKVPMFSSVTARKADWRVMGPAYWAANMTNPVRFEPALVGTLINDSEEQAIDILMEIGPHPALKGPARQIMAAIGYEVPYVGTLVRSTPDYEALVATSAELHARGFAFNAIASSGFPVLDDGHAVVLAPGKMITGLPTYAWEHARYWHETRVIRAHRLRANRHTLLGHPVSIGIDHRPRWRNYLRKSEIPWLVDHKIQGKIIFPAAGYIAMAIEAAVQNYAKSAGGAISVHDVVLRELNIISALGIPETGEVEIMLELESASQSPKESSENWSRFIVCSFTEDDRCIEHCNGLVAVNAGTDSVKPVTKEDISGKISQTNKTTERPAYYSHLTDLGLEYGDSFQLISSAVETGDGLAYARLSTASVQALMPSAYDECLLHPAILDSTFHLVFGAVEGALGRLLTEPFVPTSIKSIYVSSELSSTIGDHSGDQAAHLISTASLDGPRKVTGNLQLIAAKGECNPLLTVEGLECTAIGAQGSDDDGRSLFFQVKNLPSFDLLDTEACATLASRGTHLDITVLVDLFAHQRSGKIFIASTSPSLITAALKTLGGTDGYRRRFQSIDILDGGESAALQLEAAYSGLVKTVNAFKSEDYDLIILGEDFEAPNDDAFRALKASGIVIAMSKITSIPGLTQRFDTGSGLTVWGQSGNTPAALSDVVIVMPTNPTPATHKLAASIDKALGQLCPRHTLADIGAASSRTFVSLVSIQETLFNDLTSARDEAAFVGLQRSLMVENNNVVWLLPGASLESSEAEQAPILGMARSANNEIEGLRFLVYDCFRGECDKHLASRIVQLLSSPEEELIERQDRIVLLPRVYPNDVANSKLPNGYGRSQVLRQAGANEAFKLKPAPSGSLNDLVWVESTSELAATLAEDEIEIEVLATTVSTSDVAVATGSIDGFSLGHECAGIVRRIGGGVLESEFKSGDRVLALTPGAGAHSTTVRASSSLSWKLGPMPLSDAVSLPVALVTAYIATMELGALKSDESVLIHHAGDALGQMAIQLASRIGAKVFVTVGSPEEKEEVQNLFGLSDLQIFNAHNVKFGEEILKATSGKGVDLVLNRLRGALAQASVACVAKFGRFVELGKHMVGALPTDTAITFASVDLPLLAEYRKESLARSFRECCLLVHGGHVTLPSSIKKFAFTEPTAAYRAVQKGLAIGQIVLSREEGNHPLLVAPPSYEPLSQYFKADKTYLLVGGLGGLGRSLAQWMVRKGARKLSFLSRSGDSKPEARDTVDWLRERGIAVEVFKGDVSQFADTLACIKAIGGDLAGIWHAATVLQDAPLAKLTYRQWTLSLGAKAIGAANLHRATEMCSSNLDYFVCFSSASAIIGTKGQANYAAANAYLDALMRHRREKGLPGATMNCGMIVGIGLVAEDAHLQALMERLGFDPVTEQEFFYQVEEACLNSKGPTFYSDGVPAYQSITGLNLKRNDLYWAERPRFIPMYANNDTAGQSSSSGPKAALATVLKGCASIEERVQELMCAFTEKLSLTLGVAVEKIDQQTPLAAYGLDSLIAVDIRSWFMRTAGVDVALFDVLGSKSILALVQKAASLVTDNTSSAASAEAAVERPEISGKAEAASSSQAETINTRTSDLDGEEIPMSYYQGRLWTVHSMAANKALLNLPIMVRISGTPDYTALQQSLSEMKLRNHILRTAFYEGEEYACQEVLPASDVDLPFFDFSKVESPEEAFRAEIENLKNIELDIEAGEVFRVIYGQLSENKYAMGFVFHHIACDAGSGMPFLKQMSAIYEQLRTGGDLSQLAGPTIQYADFSLWDRQQAESTAAQPHIDYWKRELSNAKQVCALLPCATVKERPAVQVFASAITRTIIAPALIRRMKKVCERCHVTPFHFFFAAFRAFIYLHTKEDDLTISMINGTRPHPDVADSIGFFVNMTPVRSCHDLEESRFEQVLEQVKGDIVSAMEHSSVPFDKIMAAANHKRSMQHSPIAQIVANYQIYGKTADHEFHDFVVDDVHTDDIPSAAELQLEALESAEGLSLRLEYATSIYGDSNAMDRFLENFAEFLSSLARDHRQPIGEAFMCGPKELALQKAQFWNVGIDDTQPWEARTVAEQIISVASRQPDLLAVVDSAGVEVSYLGLSNKALEIAGFLRNSGVGTGGNVAIFASPGASLTVSMVGVLLSGNGYVYLDPTFAKNRLDFIVQDSGAQAILFDDDLRTHELLKTVHPAVSLLRLSDSTNSHGEHLGADNTDHPFYMVYSSGSTGTPKGISLSQSNTHAMLSTLQNMYNFDSTDKFLQQSSVSFDLSVVQTFSALCAGACVLVPTLDTRQDPSKLAQFMVRTQPTVTYFTPTHFTMLLDSGEDLSALTKLKVAFFAGERLPARLVQRFYSMNISATLYNTWSPSEVVVQTTIGKIQAQDALSVDLPIGHPITNCTHYICNAQLQPVPIGIEGEICVGGPQVGGYLNRADLNVVAFPNNPFATDAQLERGWTRLFRTGDKGSFLLDGQLAFRGRIAGDKQVKLRGFRIDLGEVEQLLYTESQKADLDLQIADLSVVAREENAVVDSELDTRQLVAFVVMRRPAVTAVKKRKIAAYLHQLGGQHLNQYMLPSSYHFLDKLPVTIGGKVDRMQLLTLPLLPVRPGQAASAATEPLDASEGSADQRKEVSKLFKSILKLQDNIGPHANFFELGGTSREYASMSSQNGSPLLTSYYATVLLVRLQARLKRKYKNVPTLGEMVKAPTPSRIASLLSQCGSSIQVDRSISWTDEVSLVEDAKFALARSSGMSAMGDTVLLTGVEGYVPLHILVELLRHNPTRAVLVMGTTAASTTDTLVDALETLKLLDTEGGVSKSDLVSRVNHIDGTLSAPRFGMDDVAFKHLAHSVTAIFHCGTEMSLLKTYFDLRPVNVLSTLDIIELAAANSAPIHYLSTWSAPHLRTWSTARQVVAGPENVVDAIAPDHFQPEDNSEHGYFKTRWVSEMILSKAASLHGHKVSIYRPSAAIASTVTEVQAPGGDFVRGMISGMIRKAAVPDAKDGYAIDFVPVDYIASAFVAIASGENLAPQQREARFYHLNNPAPLALHDLTAIISSIRRDGKAGILLPLPEWHQLEERIQDGESEDAGDAEWAIIRQSVLRAYFDKGHTMHTLDTSSTAQLLERLGARASCPPVDAALLRFVHERLAHYSDGRL</sequence>
<keyword evidence="12" id="KW-0862">Zinc</keyword>
<dbReference type="SMART" id="SM00825">
    <property type="entry name" value="PKS_KS"/>
    <property type="match status" value="1"/>
</dbReference>
<dbReference type="GO" id="GO:0004315">
    <property type="term" value="F:3-oxoacyl-[acyl-carrier-protein] synthase activity"/>
    <property type="evidence" value="ECO:0007669"/>
    <property type="project" value="InterPro"/>
</dbReference>
<evidence type="ECO:0000259" key="13">
    <source>
        <dbReference type="PROSITE" id="PS50075"/>
    </source>
</evidence>
<dbReference type="Pfam" id="PF00109">
    <property type="entry name" value="ketoacyl-synt"/>
    <property type="match status" value="1"/>
</dbReference>
<dbReference type="InterPro" id="IPR020806">
    <property type="entry name" value="PKS_PP-bd"/>
</dbReference>
<organism evidence="16 17">
    <name type="scientific">Tilletia indica</name>
    <dbReference type="NCBI Taxonomy" id="43049"/>
    <lineage>
        <taxon>Eukaryota</taxon>
        <taxon>Fungi</taxon>
        <taxon>Dikarya</taxon>
        <taxon>Basidiomycota</taxon>
        <taxon>Ustilaginomycotina</taxon>
        <taxon>Exobasidiomycetes</taxon>
        <taxon>Tilletiales</taxon>
        <taxon>Tilletiaceae</taxon>
        <taxon>Tilletia</taxon>
    </lineage>
</organism>
<dbReference type="CDD" id="cd00833">
    <property type="entry name" value="PKS"/>
    <property type="match status" value="1"/>
</dbReference>
<dbReference type="InterPro" id="IPR016035">
    <property type="entry name" value="Acyl_Trfase/lysoPLipase"/>
</dbReference>
<dbReference type="InterPro" id="IPR013120">
    <property type="entry name" value="FAR_NAD-bd"/>
</dbReference>
<dbReference type="InterPro" id="IPR018201">
    <property type="entry name" value="Ketoacyl_synth_AS"/>
</dbReference>
<accession>A0A177TGB8</accession>
<keyword evidence="6" id="KW-0521">NADP</keyword>
<dbReference type="SMART" id="SM00826">
    <property type="entry name" value="PKS_DH"/>
    <property type="match status" value="1"/>
</dbReference>
<dbReference type="GO" id="GO:0031177">
    <property type="term" value="F:phosphopantetheine binding"/>
    <property type="evidence" value="ECO:0007669"/>
    <property type="project" value="InterPro"/>
</dbReference>
<dbReference type="InterPro" id="IPR013149">
    <property type="entry name" value="ADH-like_C"/>
</dbReference>
<dbReference type="Pfam" id="PF08659">
    <property type="entry name" value="KR"/>
    <property type="match status" value="1"/>
</dbReference>
<keyword evidence="10" id="KW-0012">Acyltransferase</keyword>
<dbReference type="SUPFAM" id="SSF52777">
    <property type="entry name" value="CoA-dependent acyltransferases"/>
    <property type="match status" value="2"/>
</dbReference>
<dbReference type="Gene3D" id="3.40.47.10">
    <property type="match status" value="1"/>
</dbReference>
<dbReference type="InterPro" id="IPR002328">
    <property type="entry name" value="ADH_Zn_CS"/>
</dbReference>
<evidence type="ECO:0000256" key="4">
    <source>
        <dbReference type="ARBA" id="ARBA00022679"/>
    </source>
</evidence>
<dbReference type="InterPro" id="IPR016036">
    <property type="entry name" value="Malonyl_transacylase_ACP-bd"/>
</dbReference>
<dbReference type="PROSITE" id="PS00012">
    <property type="entry name" value="PHOSPHOPANTETHEINE"/>
    <property type="match status" value="1"/>
</dbReference>
<evidence type="ECO:0000256" key="3">
    <source>
        <dbReference type="ARBA" id="ARBA00022598"/>
    </source>
</evidence>
<dbReference type="InterPro" id="IPR016039">
    <property type="entry name" value="Thiolase-like"/>
</dbReference>
<keyword evidence="4" id="KW-0808">Transferase</keyword>
<dbReference type="InterPro" id="IPR023213">
    <property type="entry name" value="CAT-like_dom_sf"/>
</dbReference>
<evidence type="ECO:0000259" key="14">
    <source>
        <dbReference type="PROSITE" id="PS52004"/>
    </source>
</evidence>
<dbReference type="GO" id="GO:0004312">
    <property type="term" value="F:fatty acid synthase activity"/>
    <property type="evidence" value="ECO:0007669"/>
    <property type="project" value="TreeGrafter"/>
</dbReference>
<feature type="region of interest" description="N-terminal hotdog fold" evidence="11">
    <location>
        <begin position="943"/>
        <end position="1081"/>
    </location>
</feature>
<dbReference type="GO" id="GO:0008270">
    <property type="term" value="F:zinc ion binding"/>
    <property type="evidence" value="ECO:0007669"/>
    <property type="project" value="InterPro"/>
</dbReference>
<dbReference type="InterPro" id="IPR032821">
    <property type="entry name" value="PKS_assoc"/>
</dbReference>
<dbReference type="InterPro" id="IPR049551">
    <property type="entry name" value="PKS_DH_C"/>
</dbReference>
<dbReference type="Gene3D" id="3.40.366.10">
    <property type="entry name" value="Malonyl-Coenzyme A Acyl Carrier Protein, domain 2"/>
    <property type="match status" value="1"/>
</dbReference>
<dbReference type="SMART" id="SM00829">
    <property type="entry name" value="PKS_ER"/>
    <property type="match status" value="1"/>
</dbReference>
<evidence type="ECO:0000256" key="12">
    <source>
        <dbReference type="RuleBase" id="RU361277"/>
    </source>
</evidence>
<dbReference type="Pfam" id="PF23297">
    <property type="entry name" value="ACP_SdgA_C"/>
    <property type="match status" value="1"/>
</dbReference>
<feature type="active site" description="Proton donor; for dehydratase activity" evidence="11">
    <location>
        <position position="1164"/>
    </location>
</feature>
<dbReference type="SUPFAM" id="SSF52151">
    <property type="entry name" value="FabD/lysophospholipase-like"/>
    <property type="match status" value="1"/>
</dbReference>
<dbReference type="Pfam" id="PF00668">
    <property type="entry name" value="Condensation"/>
    <property type="match status" value="1"/>
</dbReference>
<dbReference type="SMART" id="SM00822">
    <property type="entry name" value="PKS_KR"/>
    <property type="match status" value="1"/>
</dbReference>
<dbReference type="GO" id="GO:0044550">
    <property type="term" value="P:secondary metabolite biosynthetic process"/>
    <property type="evidence" value="ECO:0007669"/>
    <property type="project" value="TreeGrafter"/>
</dbReference>